<reference evidence="2 3" key="1">
    <citation type="submission" date="2018-05" db="EMBL/GenBank/DDBJ databases">
        <title>Genome sequencing and assembly of the regulated plant pathogen Lachnellula willkommii and related sister species for the development of diagnostic species identification markers.</title>
        <authorList>
            <person name="Giroux E."/>
            <person name="Bilodeau G."/>
        </authorList>
    </citation>
    <scope>NUCLEOTIDE SEQUENCE [LARGE SCALE GENOMIC DNA]</scope>
    <source>
        <strain evidence="2 3">CBS 172.35</strain>
    </source>
</reference>
<organism evidence="2 3">
    <name type="scientific">Lachnellula willkommii</name>
    <dbReference type="NCBI Taxonomy" id="215461"/>
    <lineage>
        <taxon>Eukaryota</taxon>
        <taxon>Fungi</taxon>
        <taxon>Dikarya</taxon>
        <taxon>Ascomycota</taxon>
        <taxon>Pezizomycotina</taxon>
        <taxon>Leotiomycetes</taxon>
        <taxon>Helotiales</taxon>
        <taxon>Lachnaceae</taxon>
        <taxon>Lachnellula</taxon>
    </lineage>
</organism>
<evidence type="ECO:0000313" key="3">
    <source>
        <dbReference type="Proteomes" id="UP000315522"/>
    </source>
</evidence>
<dbReference type="Proteomes" id="UP000315522">
    <property type="component" value="Unassembled WGS sequence"/>
</dbReference>
<dbReference type="PANTHER" id="PTHR33112:SF16">
    <property type="entry name" value="HETEROKARYON INCOMPATIBILITY DOMAIN-CONTAINING PROTEIN"/>
    <property type="match status" value="1"/>
</dbReference>
<proteinExistence type="predicted"/>
<evidence type="ECO:0000313" key="2">
    <source>
        <dbReference type="EMBL" id="TVY93229.1"/>
    </source>
</evidence>
<dbReference type="Pfam" id="PF06985">
    <property type="entry name" value="HET"/>
    <property type="match status" value="1"/>
</dbReference>
<dbReference type="InterPro" id="IPR010730">
    <property type="entry name" value="HET"/>
</dbReference>
<keyword evidence="3" id="KW-1185">Reference proteome</keyword>
<sequence length="779" mass="88210">MLCPPCRNLTLTSLHNAALTHPPGSRTGWNQSGYLTLHPSLSSLVSNSVDGCPNCTLYLQHFSAAFPEQIVRLREEESRAGGKEEPVVAFLVIANWIGGKQYITKLQLQVGTRPWRAGDEGERCCVGFRISRPRDVRAEDLNFRYTQIDHNLGSDTNVDVAREWIRTCSEEHDSSICPSIQDTELPTRLVDVSSPVPKLILASPGQRGRYLALSHCWGASIKGERLVTVSNNIDLRLAGIPLDTMPANFRDACIATRKLGYQYVWIDSLCIVQDLKEDWEHESALMGDIYTKASLTLAAAAAKSSDGGMFDTRYEKSDFKNFAPSKWFLVDRKESNRYALSDETPAPTSQELKSCYVPLSHDGSIGEVELTPWNQFSDLEENWFRCVVVGPLAHRGWTLQERMLSPRSLYYGNRQIYWQCPSARLAADGESVPTGAATSVWNQSDSEHSEWPDLLSLRQLKKPLSEQGQRKVHSLWRDVLRIYVSRLLTKQSDKLPALAGMASFLNSITHDEYLAGLWARDLHVSLLWTHIPIWAKGAASLDYVIQVPQWELPPRTRSLEAPSWSWAGADVRDRLDFWTAGDENGLWGDKDVQVLRHGVELAGRNPFGAVRRGRLTLRGHVYERWDGRVEGWNPLQVGWTGAGDAVSEFFCLHSARYDVDRVVLWDYPPRHGMRVWPKLLRLLSQLFWTLLALLLWQGWDRVKQVHDRYCPYCVRCLNLHIAASAKAEQGRNAKTGKRVHDLGLWALILEPVGGGEENTWRRIGISNKMVEVSEEEYRT</sequence>
<dbReference type="EMBL" id="QGML01000167">
    <property type="protein sequence ID" value="TVY93229.1"/>
    <property type="molecule type" value="Genomic_DNA"/>
</dbReference>
<comment type="caution">
    <text evidence="2">The sequence shown here is derived from an EMBL/GenBank/DDBJ whole genome shotgun (WGS) entry which is preliminary data.</text>
</comment>
<name>A0A559MJU2_9HELO</name>
<feature type="domain" description="Heterokaryon incompatibility" evidence="1">
    <location>
        <begin position="210"/>
        <end position="401"/>
    </location>
</feature>
<evidence type="ECO:0000259" key="1">
    <source>
        <dbReference type="Pfam" id="PF06985"/>
    </source>
</evidence>
<gene>
    <name evidence="2" type="ORF">LAWI1_G002002</name>
</gene>
<accession>A0A559MJU2</accession>
<dbReference type="AlphaFoldDB" id="A0A559MJU2"/>
<dbReference type="PANTHER" id="PTHR33112">
    <property type="entry name" value="DOMAIN PROTEIN, PUTATIVE-RELATED"/>
    <property type="match status" value="1"/>
</dbReference>
<protein>
    <recommendedName>
        <fullName evidence="1">Heterokaryon incompatibility domain-containing protein</fullName>
    </recommendedName>
</protein>